<dbReference type="RefSeq" id="WP_311423518.1">
    <property type="nucleotide sequence ID" value="NZ_JAVREH010000017.1"/>
</dbReference>
<name>A0ABU2JBK1_9ACTN</name>
<dbReference type="EMBL" id="JAVREH010000017">
    <property type="protein sequence ID" value="MDT0262367.1"/>
    <property type="molecule type" value="Genomic_DNA"/>
</dbReference>
<gene>
    <name evidence="2" type="ORF">RM423_13300</name>
</gene>
<organism evidence="2 3">
    <name type="scientific">Jatrophihabitans lederbergiae</name>
    <dbReference type="NCBI Taxonomy" id="3075547"/>
    <lineage>
        <taxon>Bacteria</taxon>
        <taxon>Bacillati</taxon>
        <taxon>Actinomycetota</taxon>
        <taxon>Actinomycetes</taxon>
        <taxon>Jatrophihabitantales</taxon>
        <taxon>Jatrophihabitantaceae</taxon>
        <taxon>Jatrophihabitans</taxon>
    </lineage>
</organism>
<evidence type="ECO:0000313" key="2">
    <source>
        <dbReference type="EMBL" id="MDT0262367.1"/>
    </source>
</evidence>
<evidence type="ECO:0000256" key="1">
    <source>
        <dbReference type="ARBA" id="ARBA00006479"/>
    </source>
</evidence>
<dbReference type="InterPro" id="IPR000600">
    <property type="entry name" value="ROK"/>
</dbReference>
<comment type="similarity">
    <text evidence="1">Belongs to the ROK (NagC/XylR) family.</text>
</comment>
<accession>A0ABU2JBK1</accession>
<protein>
    <submittedName>
        <fullName evidence="2">ROK family protein</fullName>
    </submittedName>
</protein>
<keyword evidence="3" id="KW-1185">Reference proteome</keyword>
<dbReference type="SUPFAM" id="SSF53067">
    <property type="entry name" value="Actin-like ATPase domain"/>
    <property type="match status" value="1"/>
</dbReference>
<dbReference type="PANTHER" id="PTHR18964">
    <property type="entry name" value="ROK (REPRESSOR, ORF, KINASE) FAMILY"/>
    <property type="match status" value="1"/>
</dbReference>
<dbReference type="InterPro" id="IPR043129">
    <property type="entry name" value="ATPase_NBD"/>
</dbReference>
<sequence>MVVENDIADGTTEPGSAGTLDAARNAGAVIGIDVGGTDLKGSVYDSTGAELLRLQRPTPVGDGVPAVVTAIVDLVQELRSRTGPATPVRGVGLIFPGVVEAAAGMARYSVNIGWRDLPLRDLVSERVGLPVAIDHDVRAGGLAELTLGAARGAREALFVPIGTGIAGAVISGGAVVTGARQMAGEIGHIPVCPDGELCACGQRGCTETYASASALPRRYAAAAAAQQAPAAAAAQQAPAAAAAQPLRAEDVLALAAAGDPLARTVFDEALTALGRALVTYTMLMDPSVIVIGGGMVRAGSALLDPLAEAVQRGLVWRDAPAIVAARFGSDAGRVGAALVGWQAVRRNQEVSTDAGGSYRQRHAV</sequence>
<proteinExistence type="inferred from homology"/>
<comment type="caution">
    <text evidence="2">The sequence shown here is derived from an EMBL/GenBank/DDBJ whole genome shotgun (WGS) entry which is preliminary data.</text>
</comment>
<dbReference type="PANTHER" id="PTHR18964:SF149">
    <property type="entry name" value="BIFUNCTIONAL UDP-N-ACETYLGLUCOSAMINE 2-EPIMERASE_N-ACETYLMANNOSAMINE KINASE"/>
    <property type="match status" value="1"/>
</dbReference>
<evidence type="ECO:0000313" key="3">
    <source>
        <dbReference type="Proteomes" id="UP001183176"/>
    </source>
</evidence>
<reference evidence="3" key="1">
    <citation type="submission" date="2023-07" db="EMBL/GenBank/DDBJ databases">
        <title>30 novel species of actinomycetes from the DSMZ collection.</title>
        <authorList>
            <person name="Nouioui I."/>
        </authorList>
    </citation>
    <scope>NUCLEOTIDE SEQUENCE [LARGE SCALE GENOMIC DNA]</scope>
    <source>
        <strain evidence="3">DSM 44399</strain>
    </source>
</reference>
<dbReference type="Proteomes" id="UP001183176">
    <property type="component" value="Unassembled WGS sequence"/>
</dbReference>
<dbReference type="Gene3D" id="3.30.420.40">
    <property type="match status" value="2"/>
</dbReference>
<dbReference type="Pfam" id="PF00480">
    <property type="entry name" value="ROK"/>
    <property type="match status" value="1"/>
</dbReference>